<proteinExistence type="predicted"/>
<organism evidence="1 2">
    <name type="scientific">Chryseobacterium vrystaatense</name>
    <dbReference type="NCBI Taxonomy" id="307480"/>
    <lineage>
        <taxon>Bacteria</taxon>
        <taxon>Pseudomonadati</taxon>
        <taxon>Bacteroidota</taxon>
        <taxon>Flavobacteriia</taxon>
        <taxon>Flavobacteriales</taxon>
        <taxon>Weeksellaceae</taxon>
        <taxon>Chryseobacterium group</taxon>
        <taxon>Chryseobacterium</taxon>
    </lineage>
</organism>
<accession>A0A1M5BUI2</accession>
<name>A0A1M5BUI2_9FLAO</name>
<evidence type="ECO:0000313" key="1">
    <source>
        <dbReference type="EMBL" id="SHF46001.1"/>
    </source>
</evidence>
<protein>
    <submittedName>
        <fullName evidence="1">Uncharacterized protein</fullName>
    </submittedName>
</protein>
<dbReference type="EMBL" id="FQVE01000002">
    <property type="protein sequence ID" value="SHF46001.1"/>
    <property type="molecule type" value="Genomic_DNA"/>
</dbReference>
<sequence length="292" mass="33629">MKKYLLGLVFLSLISCGNSDDPDNPITNDPLLPKIKTLSIKDEETINGSTTLYENYDYKFEYDQDKLVKVWDTKGNYTENLVYENDLISTITITGNKYVDNGPVSPYTIKRKLYYDNNRRLIKSEPISNTNVYNEYMVFEYPSPDVILVKFFGKNSWNDDIGVQNTHKIYFVNGNVTKVEQYFNESTSTGTYYFTTFEYDNKINPNSLIDRSRILALPRNIYNIYVLQEFAQISKNNVVKKQAYWASPDYGVQPVGWSTDINYTYHSNGLPAVVSHDVPDLPGFKTSATFGF</sequence>
<evidence type="ECO:0000313" key="2">
    <source>
        <dbReference type="Proteomes" id="UP000184108"/>
    </source>
</evidence>
<reference evidence="2" key="1">
    <citation type="submission" date="2016-11" db="EMBL/GenBank/DDBJ databases">
        <authorList>
            <person name="Varghese N."/>
            <person name="Submissions S."/>
        </authorList>
    </citation>
    <scope>NUCLEOTIDE SEQUENCE [LARGE SCALE GENOMIC DNA]</scope>
    <source>
        <strain evidence="2">YR203</strain>
    </source>
</reference>
<dbReference type="Proteomes" id="UP000184108">
    <property type="component" value="Unassembled WGS sequence"/>
</dbReference>
<dbReference type="AlphaFoldDB" id="A0A1M5BUI2"/>
<dbReference type="PROSITE" id="PS51257">
    <property type="entry name" value="PROKAR_LIPOPROTEIN"/>
    <property type="match status" value="1"/>
</dbReference>
<gene>
    <name evidence="1" type="ORF">SAMN02787073_2384</name>
</gene>
<dbReference type="RefSeq" id="WP_073173677.1">
    <property type="nucleotide sequence ID" value="NZ_FQVE01000002.1"/>
</dbReference>